<dbReference type="HOGENOM" id="CLU_167331_0_0_6"/>
<dbReference type="RefSeq" id="WP_012271411.1">
    <property type="nucleotide sequence ID" value="NC_010322.1"/>
</dbReference>
<feature type="domain" description="Bbp19-like phage" evidence="1">
    <location>
        <begin position="26"/>
        <end position="88"/>
    </location>
</feature>
<dbReference type="KEGG" id="ppg:PputGB1_1749"/>
<organism evidence="2 3">
    <name type="scientific">Pseudomonas putida (strain GB-1)</name>
    <dbReference type="NCBI Taxonomy" id="76869"/>
    <lineage>
        <taxon>Bacteria</taxon>
        <taxon>Pseudomonadati</taxon>
        <taxon>Pseudomonadota</taxon>
        <taxon>Gammaproteobacteria</taxon>
        <taxon>Pseudomonadales</taxon>
        <taxon>Pseudomonadaceae</taxon>
        <taxon>Pseudomonas</taxon>
    </lineage>
</organism>
<gene>
    <name evidence="2" type="ordered locus">PputGB1_1749</name>
</gene>
<proteinExistence type="predicted"/>
<dbReference type="AlphaFoldDB" id="B0KHE7"/>
<evidence type="ECO:0000259" key="1">
    <source>
        <dbReference type="Pfam" id="PF25181"/>
    </source>
</evidence>
<dbReference type="InterPro" id="IPR057447">
    <property type="entry name" value="Bbp19-like_phage"/>
</dbReference>
<evidence type="ECO:0000313" key="2">
    <source>
        <dbReference type="EMBL" id="ABY97652.1"/>
    </source>
</evidence>
<name>B0KHE7_PSEPG</name>
<dbReference type="EMBL" id="CP000926">
    <property type="protein sequence ID" value="ABY97652.1"/>
    <property type="molecule type" value="Genomic_DNA"/>
</dbReference>
<accession>B0KHE7</accession>
<dbReference type="Proteomes" id="UP000002157">
    <property type="component" value="Chromosome"/>
</dbReference>
<dbReference type="eggNOG" id="ENOG50336Z4">
    <property type="taxonomic scope" value="Bacteria"/>
</dbReference>
<protein>
    <recommendedName>
        <fullName evidence="1">Bbp19-like phage domain-containing protein</fullName>
    </recommendedName>
</protein>
<dbReference type="Pfam" id="PF25181">
    <property type="entry name" value="Phage_Bbp19"/>
    <property type="match status" value="1"/>
</dbReference>
<sequence>MFEDAEILQKREDAARLEQEQEAQDFKWLMADPRGRRLVWKQLEAARVFHPVYDPKPIPMAFNEGRRQHGLSLLERINTLCPHLYQVMVSENTTKPDEANA</sequence>
<reference evidence="2 3" key="1">
    <citation type="submission" date="2008-01" db="EMBL/GenBank/DDBJ databases">
        <title>Complete sequence of Pseudomonas putida GB-1.</title>
        <authorList>
            <consortium name="US DOE Joint Genome Institute"/>
            <person name="Copeland A."/>
            <person name="Lucas S."/>
            <person name="Lapidus A."/>
            <person name="Barry K."/>
            <person name="Glavina del Rio T."/>
            <person name="Dalin E."/>
            <person name="Tice H."/>
            <person name="Pitluck S."/>
            <person name="Bruce D."/>
            <person name="Goodwin L."/>
            <person name="Chertkov O."/>
            <person name="Brettin T."/>
            <person name="Detter J.C."/>
            <person name="Han C."/>
            <person name="Kuske C.R."/>
            <person name="Schmutz J."/>
            <person name="Larimer F."/>
            <person name="Land M."/>
            <person name="Hauser L."/>
            <person name="Kyrpides N."/>
            <person name="Kim E."/>
            <person name="McCarthy J.K."/>
            <person name="Richardson P."/>
        </authorList>
    </citation>
    <scope>NUCLEOTIDE SEQUENCE [LARGE SCALE GENOMIC DNA]</scope>
    <source>
        <strain evidence="2 3">GB-1</strain>
    </source>
</reference>
<evidence type="ECO:0000313" key="3">
    <source>
        <dbReference type="Proteomes" id="UP000002157"/>
    </source>
</evidence>